<comment type="caution">
    <text evidence="3">The sequence shown here is derived from an EMBL/GenBank/DDBJ whole genome shotgun (WGS) entry which is preliminary data.</text>
</comment>
<dbReference type="EMBL" id="JACCBF010000001">
    <property type="protein sequence ID" value="NYD33187.1"/>
    <property type="molecule type" value="Genomic_DNA"/>
</dbReference>
<sequence length="213" mass="21978">MARLLIPAVALLLALTGCSSDGDEPRSTPSPTRSSSTPTPTPSTTPSTPTPSTPAPSTALPALVIRPGSIGDARVGMTRDEWAATGLFADGAAICEGELIHWKDDPDGAGLRVLTDEDATITQLWVTAPGPATEHGGIQVGSTYGDLRAAFTSLTQPVDDGYDQSSVYPPGEEDGLPYFGFLLDAPAAEVTDDTPISAIAVTGGEPAYFQFDC</sequence>
<evidence type="ECO:0000313" key="4">
    <source>
        <dbReference type="Proteomes" id="UP000582231"/>
    </source>
</evidence>
<reference evidence="3 4" key="1">
    <citation type="submission" date="2020-07" db="EMBL/GenBank/DDBJ databases">
        <title>Sequencing the genomes of 1000 actinobacteria strains.</title>
        <authorList>
            <person name="Klenk H.-P."/>
        </authorList>
    </citation>
    <scope>NUCLEOTIDE SEQUENCE [LARGE SCALE GENOMIC DNA]</scope>
    <source>
        <strain evidence="3 4">DSM 19082</strain>
    </source>
</reference>
<feature type="chain" id="PRO_5032925866" evidence="2">
    <location>
        <begin position="23"/>
        <end position="213"/>
    </location>
</feature>
<feature type="compositionally biased region" description="Pro residues" evidence="1">
    <location>
        <begin position="39"/>
        <end position="54"/>
    </location>
</feature>
<dbReference type="AlphaFoldDB" id="A0A852RIC3"/>
<feature type="compositionally biased region" description="Low complexity" evidence="1">
    <location>
        <begin position="27"/>
        <end position="38"/>
    </location>
</feature>
<keyword evidence="4" id="KW-1185">Reference proteome</keyword>
<keyword evidence="2" id="KW-0732">Signal</keyword>
<gene>
    <name evidence="3" type="ORF">BJ958_004733</name>
</gene>
<protein>
    <submittedName>
        <fullName evidence="3">Uncharacterized protein</fullName>
    </submittedName>
</protein>
<accession>A0A852RIC3</accession>
<organism evidence="3 4">
    <name type="scientific">Nocardioides kongjuensis</name>
    <dbReference type="NCBI Taxonomy" id="349522"/>
    <lineage>
        <taxon>Bacteria</taxon>
        <taxon>Bacillati</taxon>
        <taxon>Actinomycetota</taxon>
        <taxon>Actinomycetes</taxon>
        <taxon>Propionibacteriales</taxon>
        <taxon>Nocardioidaceae</taxon>
        <taxon>Nocardioides</taxon>
    </lineage>
</organism>
<dbReference type="PROSITE" id="PS51257">
    <property type="entry name" value="PROKAR_LIPOPROTEIN"/>
    <property type="match status" value="1"/>
</dbReference>
<name>A0A852RIC3_9ACTN</name>
<feature type="signal peptide" evidence="2">
    <location>
        <begin position="1"/>
        <end position="22"/>
    </location>
</feature>
<proteinExistence type="predicted"/>
<dbReference type="RefSeq" id="WP_179729272.1">
    <property type="nucleotide sequence ID" value="NZ_BAABEF010000001.1"/>
</dbReference>
<evidence type="ECO:0000313" key="3">
    <source>
        <dbReference type="EMBL" id="NYD33187.1"/>
    </source>
</evidence>
<evidence type="ECO:0000256" key="1">
    <source>
        <dbReference type="SAM" id="MobiDB-lite"/>
    </source>
</evidence>
<feature type="region of interest" description="Disordered" evidence="1">
    <location>
        <begin position="18"/>
        <end position="60"/>
    </location>
</feature>
<dbReference type="Proteomes" id="UP000582231">
    <property type="component" value="Unassembled WGS sequence"/>
</dbReference>
<evidence type="ECO:0000256" key="2">
    <source>
        <dbReference type="SAM" id="SignalP"/>
    </source>
</evidence>